<name>A0A1D8CWC7_CHLLM</name>
<dbReference type="NCBIfam" id="TIGR03998">
    <property type="entry name" value="thiol_BshC"/>
    <property type="match status" value="1"/>
</dbReference>
<dbReference type="Proteomes" id="UP000095185">
    <property type="component" value="Chromosome"/>
</dbReference>
<dbReference type="InterPro" id="IPR055398">
    <property type="entry name" value="Rossmann-like_BshC"/>
</dbReference>
<evidence type="ECO:0000313" key="6">
    <source>
        <dbReference type="Proteomes" id="UP000095185"/>
    </source>
</evidence>
<dbReference type="STRING" id="274537.BIU88_02900"/>
<accession>A0A1D8CWC7</accession>
<dbReference type="HAMAP" id="MF_01867">
    <property type="entry name" value="BshC"/>
    <property type="match status" value="1"/>
</dbReference>
<evidence type="ECO:0000256" key="1">
    <source>
        <dbReference type="ARBA" id="ARBA00022598"/>
    </source>
</evidence>
<keyword evidence="1 2" id="KW-0436">Ligase</keyword>
<sequence>MNTFLIDYQHIQTPRKGFSRLFCDYASESDARVKLLSGCFHLDYRKDADYYRHLGLLASRNFRREALVELLTAQNERFGGSERQQREIEKLRSPRCMTVVTGQQTGLFTGPLYTIYKALTTVVVARKQKELFPEYDFVPVFWIESEDHDFDEASSALLFTGGGLETVTVEAAHRLPDQMAGATLLDASIGETVQQFLDLLPETEFKPEIAELLRSCYEPGITFEIAFARTMNRLFRDHPLVLVSAQDARFKRLASEVLCREIETAPASSYEVVAQSSTLESMGYPAQTKPRPVNLFYLNQLGQRLKIEQPSPDNFVVLPDRQRYTRHQLMELCQDHPEKFSPNVVLRPIVQDAVLPTFAYVGGPGEISYLAQFRKAYEHFGLVMPFVIPRGSFTLVEPKIARTMDKVLKASGRPSFSRRQVYEAVFGNAQELRKSMVSGGDSTDIDALFERVETEVARSLMSLEPALVKMDPTLQPALAASSGQITKIIGTIREKTWRAGRRKHDELFQQLDKAELNLFPEGKPQERSINIFYYLNKYGPSLIGELLKVLQGYSTESHLIVEL</sequence>
<feature type="domain" description="Bacillithiol biosynthesis BshC C-terminal coiled-coil" evidence="4">
    <location>
        <begin position="393"/>
        <end position="562"/>
    </location>
</feature>
<dbReference type="PIRSF" id="PIRSF012535">
    <property type="entry name" value="UCP012535"/>
    <property type="match status" value="1"/>
</dbReference>
<organism evidence="5 6">
    <name type="scientific">Chlorobaculum limnaeum</name>
    <dbReference type="NCBI Taxonomy" id="274537"/>
    <lineage>
        <taxon>Bacteria</taxon>
        <taxon>Pseudomonadati</taxon>
        <taxon>Chlorobiota</taxon>
        <taxon>Chlorobiia</taxon>
        <taxon>Chlorobiales</taxon>
        <taxon>Chlorobiaceae</taxon>
        <taxon>Chlorobaculum</taxon>
    </lineage>
</organism>
<dbReference type="AlphaFoldDB" id="A0A1D8CWC7"/>
<dbReference type="EC" id="6.-.-.-" evidence="2"/>
<reference evidence="5" key="1">
    <citation type="submission" date="2016-09" db="EMBL/GenBank/DDBJ databases">
        <title>Genome sequence of Chlorobaculum limnaeum.</title>
        <authorList>
            <person name="Liu Z."/>
            <person name="Tank M."/>
            <person name="Bryant D.A."/>
        </authorList>
    </citation>
    <scope>NUCLEOTIDE SEQUENCE [LARGE SCALE GENOMIC DNA]</scope>
    <source>
        <strain evidence="5">DSM 1677</strain>
    </source>
</reference>
<evidence type="ECO:0000259" key="3">
    <source>
        <dbReference type="Pfam" id="PF10079"/>
    </source>
</evidence>
<dbReference type="InterPro" id="IPR011199">
    <property type="entry name" value="Bacillithiol_biosynth_BshC"/>
</dbReference>
<dbReference type="OrthoDB" id="9765151at2"/>
<dbReference type="GO" id="GO:0016874">
    <property type="term" value="F:ligase activity"/>
    <property type="evidence" value="ECO:0007669"/>
    <property type="project" value="UniProtKB-UniRule"/>
</dbReference>
<protein>
    <recommendedName>
        <fullName evidence="2">Putative cysteine ligase BshC</fullName>
        <ecNumber evidence="2">6.-.-.-</ecNumber>
    </recommendedName>
</protein>
<proteinExistence type="inferred from homology"/>
<feature type="domain" description="Bacillithiol biosynthesis BshC N-terminal Rossmann-like" evidence="3">
    <location>
        <begin position="7"/>
        <end position="390"/>
    </location>
</feature>
<comment type="similarity">
    <text evidence="2">Belongs to the BshC family.</text>
</comment>
<evidence type="ECO:0000259" key="4">
    <source>
        <dbReference type="Pfam" id="PF24850"/>
    </source>
</evidence>
<dbReference type="Pfam" id="PF24850">
    <property type="entry name" value="CC_BshC"/>
    <property type="match status" value="1"/>
</dbReference>
<dbReference type="EMBL" id="CP017305">
    <property type="protein sequence ID" value="AOS83186.1"/>
    <property type="molecule type" value="Genomic_DNA"/>
</dbReference>
<gene>
    <name evidence="2" type="primary">bshC</name>
    <name evidence="5" type="ORF">BIU88_02900</name>
</gene>
<evidence type="ECO:0000313" key="5">
    <source>
        <dbReference type="EMBL" id="AOS83186.1"/>
    </source>
</evidence>
<dbReference type="KEGG" id="clz:BIU88_02900"/>
<evidence type="ECO:0000256" key="2">
    <source>
        <dbReference type="HAMAP-Rule" id="MF_01867"/>
    </source>
</evidence>
<dbReference type="InterPro" id="IPR055399">
    <property type="entry name" value="CC_BshC"/>
</dbReference>
<dbReference type="Pfam" id="PF10079">
    <property type="entry name" value="Rossmann-like_BshC"/>
    <property type="match status" value="1"/>
</dbReference>
<dbReference type="RefSeq" id="WP_069808910.1">
    <property type="nucleotide sequence ID" value="NZ_CP017305.1"/>
</dbReference>
<keyword evidence="6" id="KW-1185">Reference proteome</keyword>